<protein>
    <submittedName>
        <fullName evidence="1">Uncharacterized protein</fullName>
    </submittedName>
</protein>
<proteinExistence type="predicted"/>
<organism evidence="1 2">
    <name type="scientific">Pseudomonas gessardii</name>
    <dbReference type="NCBI Taxonomy" id="78544"/>
    <lineage>
        <taxon>Bacteria</taxon>
        <taxon>Pseudomonadati</taxon>
        <taxon>Pseudomonadota</taxon>
        <taxon>Gammaproteobacteria</taxon>
        <taxon>Pseudomonadales</taxon>
        <taxon>Pseudomonadaceae</taxon>
        <taxon>Pseudomonas</taxon>
    </lineage>
</organism>
<reference evidence="1 2" key="1">
    <citation type="submission" date="2019-11" db="EMBL/GenBank/DDBJ databases">
        <title>Epiphytic Pseudomonas syringae from cherry orchards.</title>
        <authorList>
            <person name="Hulin M.T."/>
        </authorList>
    </citation>
    <scope>NUCLEOTIDE SEQUENCE [LARGE SCALE GENOMIC DNA]</scope>
    <source>
        <strain evidence="1 2">PA-6-5B</strain>
    </source>
</reference>
<dbReference type="Proteomes" id="UP000814003">
    <property type="component" value="Unassembled WGS sequence"/>
</dbReference>
<sequence>MDARQKAWDITMALVAKGDVSIDLDNYPKSIELVEAIAGGLLEAYEDKSRLGTAKAMESLTRR</sequence>
<dbReference type="EMBL" id="WKED01000036">
    <property type="protein sequence ID" value="MCF5108886.1"/>
    <property type="molecule type" value="Genomic_DNA"/>
</dbReference>
<comment type="caution">
    <text evidence="1">The sequence shown here is derived from an EMBL/GenBank/DDBJ whole genome shotgun (WGS) entry which is preliminary data.</text>
</comment>
<accession>A0ABS9F969</accession>
<keyword evidence="2" id="KW-1185">Reference proteome</keyword>
<evidence type="ECO:0000313" key="2">
    <source>
        <dbReference type="Proteomes" id="UP000814003"/>
    </source>
</evidence>
<gene>
    <name evidence="1" type="ORF">GIW56_18770</name>
</gene>
<name>A0ABS9F969_9PSED</name>
<dbReference type="RefSeq" id="WP_200660996.1">
    <property type="nucleotide sequence ID" value="NZ_WKED01000036.1"/>
</dbReference>
<evidence type="ECO:0000313" key="1">
    <source>
        <dbReference type="EMBL" id="MCF5108886.1"/>
    </source>
</evidence>